<keyword evidence="5" id="KW-0408">Iron</keyword>
<evidence type="ECO:0000256" key="6">
    <source>
        <dbReference type="SAM" id="MobiDB-lite"/>
    </source>
</evidence>
<name>A0AAD4I2V0_9PEZI</name>
<comment type="cofactor">
    <cofactor evidence="1">
        <name>L-ascorbate</name>
        <dbReference type="ChEBI" id="CHEBI:38290"/>
    </cofactor>
</comment>
<evidence type="ECO:0000313" key="9">
    <source>
        <dbReference type="Proteomes" id="UP001197093"/>
    </source>
</evidence>
<keyword evidence="9" id="KW-1185">Reference proteome</keyword>
<dbReference type="Gene3D" id="2.60.120.620">
    <property type="entry name" value="q2cbj1_9rhob like domain"/>
    <property type="match status" value="1"/>
</dbReference>
<dbReference type="GO" id="GO:0004656">
    <property type="term" value="F:procollagen-proline 4-dioxygenase activity"/>
    <property type="evidence" value="ECO:0007669"/>
    <property type="project" value="TreeGrafter"/>
</dbReference>
<evidence type="ECO:0000256" key="3">
    <source>
        <dbReference type="ARBA" id="ARBA00022964"/>
    </source>
</evidence>
<evidence type="ECO:0000256" key="5">
    <source>
        <dbReference type="ARBA" id="ARBA00023004"/>
    </source>
</evidence>
<evidence type="ECO:0000256" key="1">
    <source>
        <dbReference type="ARBA" id="ARBA00001961"/>
    </source>
</evidence>
<keyword evidence="3" id="KW-0223">Dioxygenase</keyword>
<evidence type="ECO:0000313" key="8">
    <source>
        <dbReference type="EMBL" id="KAG7291675.1"/>
    </source>
</evidence>
<dbReference type="PANTHER" id="PTHR10869">
    <property type="entry name" value="PROLYL 4-HYDROXYLASE ALPHA SUBUNIT"/>
    <property type="match status" value="1"/>
</dbReference>
<dbReference type="EMBL" id="JAHCVI010000001">
    <property type="protein sequence ID" value="KAG7291675.1"/>
    <property type="molecule type" value="Genomic_DNA"/>
</dbReference>
<organism evidence="8 9">
    <name type="scientific">Staphylotrichum longicolle</name>
    <dbReference type="NCBI Taxonomy" id="669026"/>
    <lineage>
        <taxon>Eukaryota</taxon>
        <taxon>Fungi</taxon>
        <taxon>Dikarya</taxon>
        <taxon>Ascomycota</taxon>
        <taxon>Pezizomycotina</taxon>
        <taxon>Sordariomycetes</taxon>
        <taxon>Sordariomycetidae</taxon>
        <taxon>Sordariales</taxon>
        <taxon>Chaetomiaceae</taxon>
        <taxon>Staphylotrichum</taxon>
    </lineage>
</organism>
<dbReference type="InterPro" id="IPR045054">
    <property type="entry name" value="P4HA-like"/>
</dbReference>
<dbReference type="AlphaFoldDB" id="A0AAD4I2V0"/>
<keyword evidence="4" id="KW-0560">Oxidoreductase</keyword>
<feature type="domain" description="Prolyl 4-hydroxylase alpha subunit" evidence="7">
    <location>
        <begin position="45"/>
        <end position="226"/>
    </location>
</feature>
<feature type="region of interest" description="Disordered" evidence="6">
    <location>
        <begin position="1"/>
        <end position="24"/>
    </location>
</feature>
<dbReference type="PANTHER" id="PTHR10869:SF236">
    <property type="entry name" value="PROLYL 4-HYDROXYLASE ALPHA SUBUNIT DOMAIN-CONTAINING PROTEIN"/>
    <property type="match status" value="1"/>
</dbReference>
<reference evidence="8" key="1">
    <citation type="submission" date="2023-02" db="EMBL/GenBank/DDBJ databases">
        <authorList>
            <person name="Palmer J.M."/>
        </authorList>
    </citation>
    <scope>NUCLEOTIDE SEQUENCE</scope>
    <source>
        <strain evidence="8">FW57</strain>
    </source>
</reference>
<evidence type="ECO:0000256" key="4">
    <source>
        <dbReference type="ARBA" id="ARBA00023002"/>
    </source>
</evidence>
<gene>
    <name evidence="8" type="ORF">NEMBOFW57_001694</name>
</gene>
<evidence type="ECO:0000259" key="7">
    <source>
        <dbReference type="SMART" id="SM00702"/>
    </source>
</evidence>
<dbReference type="GO" id="GO:0005506">
    <property type="term" value="F:iron ion binding"/>
    <property type="evidence" value="ECO:0007669"/>
    <property type="project" value="InterPro"/>
</dbReference>
<comment type="caution">
    <text evidence="8">The sequence shown here is derived from an EMBL/GenBank/DDBJ whole genome shotgun (WGS) entry which is preliminary data.</text>
</comment>
<proteinExistence type="predicted"/>
<protein>
    <recommendedName>
        <fullName evidence="7">Prolyl 4-hydroxylase alpha subunit domain-containing protein</fullName>
    </recommendedName>
</protein>
<dbReference type="SMART" id="SM00702">
    <property type="entry name" value="P4Hc"/>
    <property type="match status" value="1"/>
</dbReference>
<dbReference type="GO" id="GO:0031418">
    <property type="term" value="F:L-ascorbic acid binding"/>
    <property type="evidence" value="ECO:0007669"/>
    <property type="project" value="InterPro"/>
</dbReference>
<dbReference type="GO" id="GO:0005783">
    <property type="term" value="C:endoplasmic reticulum"/>
    <property type="evidence" value="ECO:0007669"/>
    <property type="project" value="TreeGrafter"/>
</dbReference>
<sequence>MAKDKRSKAPGPAPPTAAPAARPDWPAFKPSLPVVELTPESLVQDKIVVLRSFFPRSLCRDYVSFLRELPLITTPGKPKRGEAVRVNDRYQIDDPLFANRLWTETGLKDAILSKDVAHLCPGQFFDAHFRAPDDDSNNVTVKTETGAQLPATTTWTLLLYLTSSADGCLGGETVFYPHDRRSAKEEIAVSLETGMLLLHKHGHDCMLHEGREVRAGEKWVIRTDLCVKR</sequence>
<keyword evidence="2" id="KW-0479">Metal-binding</keyword>
<dbReference type="Proteomes" id="UP001197093">
    <property type="component" value="Unassembled WGS sequence"/>
</dbReference>
<accession>A0AAD4I2V0</accession>
<dbReference type="InterPro" id="IPR006620">
    <property type="entry name" value="Pro_4_hyd_alph"/>
</dbReference>
<evidence type="ECO:0000256" key="2">
    <source>
        <dbReference type="ARBA" id="ARBA00022723"/>
    </source>
</evidence>